<dbReference type="EMBL" id="QGKV02000299">
    <property type="protein sequence ID" value="KAF3597098.1"/>
    <property type="molecule type" value="Genomic_DNA"/>
</dbReference>
<dbReference type="Proteomes" id="UP000266723">
    <property type="component" value="Unassembled WGS sequence"/>
</dbReference>
<sequence>MDKEERGRCPSVSKRQHVQRCKEGASWTMYLAIFVNKVHGSLKRTNQEPALGLTSLNQPITSQHSLLQSDQFTQIANKKTPS</sequence>
<proteinExistence type="predicted"/>
<comment type="caution">
    <text evidence="1">The sequence shown here is derived from an EMBL/GenBank/DDBJ whole genome shotgun (WGS) entry which is preliminary data.</text>
</comment>
<reference evidence="1 2" key="1">
    <citation type="journal article" date="2020" name="BMC Genomics">
        <title>Intraspecific diversification of the crop wild relative Brassica cretica Lam. using demographic model selection.</title>
        <authorList>
            <person name="Kioukis A."/>
            <person name="Michalopoulou V.A."/>
            <person name="Briers L."/>
            <person name="Pirintsos S."/>
            <person name="Studholme D.J."/>
            <person name="Pavlidis P."/>
            <person name="Sarris P.F."/>
        </authorList>
    </citation>
    <scope>NUCLEOTIDE SEQUENCE [LARGE SCALE GENOMIC DNA]</scope>
    <source>
        <strain evidence="2">cv. PFS-1207/04</strain>
    </source>
</reference>
<gene>
    <name evidence="1" type="ORF">DY000_02024025</name>
</gene>
<organism evidence="1 2">
    <name type="scientific">Brassica cretica</name>
    <name type="common">Mustard</name>
    <dbReference type="NCBI Taxonomy" id="69181"/>
    <lineage>
        <taxon>Eukaryota</taxon>
        <taxon>Viridiplantae</taxon>
        <taxon>Streptophyta</taxon>
        <taxon>Embryophyta</taxon>
        <taxon>Tracheophyta</taxon>
        <taxon>Spermatophyta</taxon>
        <taxon>Magnoliopsida</taxon>
        <taxon>eudicotyledons</taxon>
        <taxon>Gunneridae</taxon>
        <taxon>Pentapetalae</taxon>
        <taxon>rosids</taxon>
        <taxon>malvids</taxon>
        <taxon>Brassicales</taxon>
        <taxon>Brassicaceae</taxon>
        <taxon>Brassiceae</taxon>
        <taxon>Brassica</taxon>
    </lineage>
</organism>
<accession>A0ABQ7EKJ5</accession>
<protein>
    <submittedName>
        <fullName evidence="1">Uncharacterized protein</fullName>
    </submittedName>
</protein>
<keyword evidence="2" id="KW-1185">Reference proteome</keyword>
<evidence type="ECO:0000313" key="1">
    <source>
        <dbReference type="EMBL" id="KAF3597098.1"/>
    </source>
</evidence>
<name>A0ABQ7EKJ5_BRACR</name>
<evidence type="ECO:0000313" key="2">
    <source>
        <dbReference type="Proteomes" id="UP000266723"/>
    </source>
</evidence>